<comment type="caution">
    <text evidence="4">The sequence shown here is derived from an EMBL/GenBank/DDBJ whole genome shotgun (WGS) entry which is preliminary data.</text>
</comment>
<feature type="region of interest" description="Disordered" evidence="3">
    <location>
        <begin position="15"/>
        <end position="41"/>
    </location>
</feature>
<reference evidence="4" key="1">
    <citation type="journal article" date="2021" name="Evol. Appl.">
        <title>The genome of the Pyrenean desman and the effects of bottlenecks and inbreeding on the genomic landscape of an endangered species.</title>
        <authorList>
            <person name="Escoda L."/>
            <person name="Castresana J."/>
        </authorList>
    </citation>
    <scope>NUCLEOTIDE SEQUENCE</scope>
    <source>
        <strain evidence="4">IBE-C5619</strain>
    </source>
</reference>
<evidence type="ECO:0000256" key="3">
    <source>
        <dbReference type="SAM" id="MobiDB-lite"/>
    </source>
</evidence>
<dbReference type="PANTHER" id="PTHR12398">
    <property type="entry name" value="PROTEIN PHOSPHATASE INHIBITOR"/>
    <property type="match status" value="1"/>
</dbReference>
<feature type="compositionally biased region" description="Polar residues" evidence="3">
    <location>
        <begin position="144"/>
        <end position="158"/>
    </location>
</feature>
<evidence type="ECO:0000256" key="2">
    <source>
        <dbReference type="ARBA" id="ARBA00023272"/>
    </source>
</evidence>
<dbReference type="AlphaFoldDB" id="A0A8J5ZV88"/>
<comment type="similarity">
    <text evidence="1">Belongs to the protein phosphatase inhibitor 2 family.</text>
</comment>
<proteinExistence type="inferred from homology"/>
<sequence length="236" mass="26059">MNILATYHPTDKDYGFMKVDEPSTPYHRPQDGDEDLSAGSSHTVTPEMLTENDFDKHRKTHYNEGKYLKTQKNLPLHTKNSSRGSVSMDSGSRGVMLNIEPRPVERGWAGRLAGGVKDDIVPATRDHILEAKGGHQIQIGLGDSSDSPTSRNQSLASATTISAEVDLQRKEYYSKGRYLRCSAQPEQDIEEDTQGEQQVGSSSLTSVIKNSVCTEVRLLDHTGSPFQTHKATKNSL</sequence>
<feature type="region of interest" description="Disordered" evidence="3">
    <location>
        <begin position="136"/>
        <end position="158"/>
    </location>
</feature>
<dbReference type="GO" id="GO:0004864">
    <property type="term" value="F:protein phosphatase inhibitor activity"/>
    <property type="evidence" value="ECO:0007669"/>
    <property type="project" value="UniProtKB-KW"/>
</dbReference>
<evidence type="ECO:0000256" key="1">
    <source>
        <dbReference type="ARBA" id="ARBA00005472"/>
    </source>
</evidence>
<dbReference type="GO" id="GO:0009966">
    <property type="term" value="P:regulation of signal transduction"/>
    <property type="evidence" value="ECO:0007669"/>
    <property type="project" value="InterPro"/>
</dbReference>
<dbReference type="InterPro" id="IPR007062">
    <property type="entry name" value="PPI-2"/>
</dbReference>
<dbReference type="Pfam" id="PF04979">
    <property type="entry name" value="IPP-2"/>
    <property type="match status" value="1"/>
</dbReference>
<keyword evidence="2" id="KW-0650">Protein phosphatase inhibitor</keyword>
<name>A0A8J5ZV88_GALPY</name>
<evidence type="ECO:0000313" key="4">
    <source>
        <dbReference type="EMBL" id="KAG8507132.1"/>
    </source>
</evidence>
<keyword evidence="5" id="KW-1185">Reference proteome</keyword>
<evidence type="ECO:0000313" key="5">
    <source>
        <dbReference type="Proteomes" id="UP000700334"/>
    </source>
</evidence>
<gene>
    <name evidence="4" type="ORF">J0S82_017071</name>
</gene>
<accession>A0A8J5ZV88</accession>
<dbReference type="EMBL" id="JAGFMF010012125">
    <property type="protein sequence ID" value="KAG8507132.1"/>
    <property type="molecule type" value="Genomic_DNA"/>
</dbReference>
<protein>
    <submittedName>
        <fullName evidence="4">Protein phosphatase inhibitor 2</fullName>
    </submittedName>
</protein>
<dbReference type="Proteomes" id="UP000700334">
    <property type="component" value="Unassembled WGS sequence"/>
</dbReference>
<dbReference type="OrthoDB" id="551302at2759"/>
<organism evidence="4 5">
    <name type="scientific">Galemys pyrenaicus</name>
    <name type="common">Iberian desman</name>
    <name type="synonym">Pyrenean desman</name>
    <dbReference type="NCBI Taxonomy" id="202257"/>
    <lineage>
        <taxon>Eukaryota</taxon>
        <taxon>Metazoa</taxon>
        <taxon>Chordata</taxon>
        <taxon>Craniata</taxon>
        <taxon>Vertebrata</taxon>
        <taxon>Euteleostomi</taxon>
        <taxon>Mammalia</taxon>
        <taxon>Eutheria</taxon>
        <taxon>Laurasiatheria</taxon>
        <taxon>Eulipotyphla</taxon>
        <taxon>Talpidae</taxon>
        <taxon>Galemys</taxon>
    </lineage>
</organism>
<dbReference type="PANTHER" id="PTHR12398:SF8">
    <property type="entry name" value="RIKEN CDNA 2810408A11 GENE"/>
    <property type="match status" value="1"/>
</dbReference>
<dbReference type="Gene3D" id="6.10.250.1050">
    <property type="match status" value="1"/>
</dbReference>